<evidence type="ECO:0008006" key="10">
    <source>
        <dbReference type="Google" id="ProtNLM"/>
    </source>
</evidence>
<keyword evidence="7" id="KW-0346">Stress response</keyword>
<dbReference type="InterPro" id="IPR012933">
    <property type="entry name" value="HicA_mRNA_interferase"/>
</dbReference>
<evidence type="ECO:0000256" key="4">
    <source>
        <dbReference type="ARBA" id="ARBA00022759"/>
    </source>
</evidence>
<evidence type="ECO:0000256" key="3">
    <source>
        <dbReference type="ARBA" id="ARBA00022722"/>
    </source>
</evidence>
<proteinExistence type="inferred from homology"/>
<comment type="caution">
    <text evidence="8">The sequence shown here is derived from an EMBL/GenBank/DDBJ whole genome shotgun (WGS) entry which is preliminary data.</text>
</comment>
<keyword evidence="4" id="KW-0255">Endonuclease</keyword>
<evidence type="ECO:0000256" key="6">
    <source>
        <dbReference type="ARBA" id="ARBA00022884"/>
    </source>
</evidence>
<dbReference type="SUPFAM" id="SSF54786">
    <property type="entry name" value="YcfA/nrd intein domain"/>
    <property type="match status" value="1"/>
</dbReference>
<keyword evidence="2" id="KW-1277">Toxin-antitoxin system</keyword>
<keyword evidence="6" id="KW-0694">RNA-binding</keyword>
<evidence type="ECO:0000256" key="7">
    <source>
        <dbReference type="ARBA" id="ARBA00023016"/>
    </source>
</evidence>
<dbReference type="GO" id="GO:0004519">
    <property type="term" value="F:endonuclease activity"/>
    <property type="evidence" value="ECO:0007669"/>
    <property type="project" value="UniProtKB-KW"/>
</dbReference>
<dbReference type="InterPro" id="IPR038570">
    <property type="entry name" value="HicA_sf"/>
</dbReference>
<dbReference type="GO" id="GO:0016787">
    <property type="term" value="F:hydrolase activity"/>
    <property type="evidence" value="ECO:0007669"/>
    <property type="project" value="UniProtKB-KW"/>
</dbReference>
<dbReference type="AlphaFoldDB" id="A0A1F6VD42"/>
<sequence length="70" mass="7943">MRGNEFIRRVQKLGKARDLHCEWHPDLGKGSHGILILGDRRTVVRNPKNELKAGTFHAMLKQLGLSRGDI</sequence>
<name>A0A1F6VD42_9PROT</name>
<dbReference type="Pfam" id="PF07927">
    <property type="entry name" value="HicA_toxin"/>
    <property type="match status" value="1"/>
</dbReference>
<reference evidence="8 9" key="1">
    <citation type="journal article" date="2016" name="Nat. Commun.">
        <title>Thousands of microbial genomes shed light on interconnected biogeochemical processes in an aquifer system.</title>
        <authorList>
            <person name="Anantharaman K."/>
            <person name="Brown C.T."/>
            <person name="Hug L.A."/>
            <person name="Sharon I."/>
            <person name="Castelle C.J."/>
            <person name="Probst A.J."/>
            <person name="Thomas B.C."/>
            <person name="Singh A."/>
            <person name="Wilkins M.J."/>
            <person name="Karaoz U."/>
            <person name="Brodie E.L."/>
            <person name="Williams K.H."/>
            <person name="Hubbard S.S."/>
            <person name="Banfield J.F."/>
        </authorList>
    </citation>
    <scope>NUCLEOTIDE SEQUENCE [LARGE SCALE GENOMIC DNA]</scope>
</reference>
<evidence type="ECO:0000256" key="1">
    <source>
        <dbReference type="ARBA" id="ARBA00006620"/>
    </source>
</evidence>
<dbReference type="EMBL" id="MFSP01000056">
    <property type="protein sequence ID" value="OGI67581.1"/>
    <property type="molecule type" value="Genomic_DNA"/>
</dbReference>
<comment type="similarity">
    <text evidence="1">Belongs to the HicA mRNA interferase family.</text>
</comment>
<accession>A0A1F6VD42</accession>
<keyword evidence="3" id="KW-0540">Nuclease</keyword>
<evidence type="ECO:0000313" key="8">
    <source>
        <dbReference type="EMBL" id="OGI67581.1"/>
    </source>
</evidence>
<dbReference type="Gene3D" id="3.30.920.30">
    <property type="entry name" value="Hypothetical protein"/>
    <property type="match status" value="1"/>
</dbReference>
<evidence type="ECO:0000256" key="2">
    <source>
        <dbReference type="ARBA" id="ARBA00022649"/>
    </source>
</evidence>
<protein>
    <recommendedName>
        <fullName evidence="10">Addiction module toxin, HicA family</fullName>
    </recommendedName>
</protein>
<dbReference type="Proteomes" id="UP000179076">
    <property type="component" value="Unassembled WGS sequence"/>
</dbReference>
<gene>
    <name evidence="8" type="ORF">A2W18_07920</name>
</gene>
<dbReference type="GO" id="GO:0003729">
    <property type="term" value="F:mRNA binding"/>
    <property type="evidence" value="ECO:0007669"/>
    <property type="project" value="InterPro"/>
</dbReference>
<evidence type="ECO:0000256" key="5">
    <source>
        <dbReference type="ARBA" id="ARBA00022801"/>
    </source>
</evidence>
<keyword evidence="5" id="KW-0378">Hydrolase</keyword>
<evidence type="ECO:0000313" key="9">
    <source>
        <dbReference type="Proteomes" id="UP000179076"/>
    </source>
</evidence>
<organism evidence="8 9">
    <name type="scientific">Candidatus Muproteobacteria bacterium RBG_16_60_9</name>
    <dbReference type="NCBI Taxonomy" id="1817755"/>
    <lineage>
        <taxon>Bacteria</taxon>
        <taxon>Pseudomonadati</taxon>
        <taxon>Pseudomonadota</taxon>
        <taxon>Candidatus Muproteobacteria</taxon>
    </lineage>
</organism>